<evidence type="ECO:0000256" key="3">
    <source>
        <dbReference type="ARBA" id="ARBA00022801"/>
    </source>
</evidence>
<keyword evidence="11" id="KW-1185">Reference proteome</keyword>
<dbReference type="Pfam" id="PF00082">
    <property type="entry name" value="Peptidase_S8"/>
    <property type="match status" value="1"/>
</dbReference>
<evidence type="ECO:0000313" key="10">
    <source>
        <dbReference type="EMBL" id="OYD59024.1"/>
    </source>
</evidence>
<feature type="region of interest" description="Disordered" evidence="7">
    <location>
        <begin position="445"/>
        <end position="482"/>
    </location>
</feature>
<sequence length="482" mass="51019">MIKKAGGMMAKVKMLVGFNSSVTAQEMKSLHTTAGTTVIKAFKEINVHLVMLEKDILSKAVSVYRGSGIVDFIEADAKIRLELPPVNVSVVPNDPGLQQQWGLQAIRAEEAWSISPQDSLSTRIAILDTGIDTAHPDLAEKIIISRNFTNSPTVEDQFGHGTHVAGIAAAITNNNIGVAGVSFNNAYIMNIKVLGDSGSGDWSWLADGILFAVNNNANVINMSLGGTSQSDTVRRAIDYAVSNGVAVAAAAGNDSSNTPQYPAAYSGVISVAATNQSDQLAEFSNYGAAWVDVAAPGVEILSTTPGNSYGFLSGTSMATPFVSGLAALILTTYPDLSGTEAANVIRQSCDPISGTGELFLNGRINAEAALMLPRSLLTNVEPEQIQESSSSSSIAPKIKSVKKPVQNNPNMLRPVKNTASSLLINLDESSSILINESKLKKYEDARVNSSSSSSLKPLRVEKSSRTGSQGPVYKPINPWKIY</sequence>
<dbReference type="Proteomes" id="UP000215059">
    <property type="component" value="Unassembled WGS sequence"/>
</dbReference>
<comment type="caution">
    <text evidence="10">The sequence shown here is derived from an EMBL/GenBank/DDBJ whole genome shotgun (WGS) entry which is preliminary data.</text>
</comment>
<accession>A0A235FDM5</accession>
<gene>
    <name evidence="10" type="ORF">CGZ90_03735</name>
</gene>
<comment type="similarity">
    <text evidence="1 5 6">Belongs to the peptidase S8 family.</text>
</comment>
<dbReference type="Pfam" id="PF22148">
    <property type="entry name" value="Fervidolysin_NPro-like"/>
    <property type="match status" value="1"/>
</dbReference>
<dbReference type="RefSeq" id="WP_094250984.1">
    <property type="nucleotide sequence ID" value="NZ_JBHLXL010000001.1"/>
</dbReference>
<evidence type="ECO:0000256" key="6">
    <source>
        <dbReference type="RuleBase" id="RU003355"/>
    </source>
</evidence>
<dbReference type="InterPro" id="IPR023828">
    <property type="entry name" value="Peptidase_S8_Ser-AS"/>
</dbReference>
<dbReference type="PANTHER" id="PTHR43806:SF11">
    <property type="entry name" value="CEREVISIN-RELATED"/>
    <property type="match status" value="1"/>
</dbReference>
<dbReference type="InterPro" id="IPR015500">
    <property type="entry name" value="Peptidase_S8_subtilisin-rel"/>
</dbReference>
<dbReference type="PRINTS" id="PR00723">
    <property type="entry name" value="SUBTILISIN"/>
</dbReference>
<dbReference type="PANTHER" id="PTHR43806">
    <property type="entry name" value="PEPTIDASE S8"/>
    <property type="match status" value="1"/>
</dbReference>
<dbReference type="AlphaFoldDB" id="A0A235FDM5"/>
<evidence type="ECO:0000256" key="5">
    <source>
        <dbReference type="PROSITE-ProRule" id="PRU01240"/>
    </source>
</evidence>
<reference evidence="10 11" key="1">
    <citation type="submission" date="2017-07" db="EMBL/GenBank/DDBJ databases">
        <title>Fictibacillus sp. nov. GDSW-R2A3 Genome sequencing and assembly.</title>
        <authorList>
            <person name="Mayilraj S."/>
        </authorList>
    </citation>
    <scope>NUCLEOTIDE SEQUENCE [LARGE SCALE GENOMIC DNA]</scope>
    <source>
        <strain evidence="10 11">GDSW-R2A3</strain>
    </source>
</reference>
<dbReference type="InterPro" id="IPR000209">
    <property type="entry name" value="Peptidase_S8/S53_dom"/>
</dbReference>
<dbReference type="PROSITE" id="PS00138">
    <property type="entry name" value="SUBTILASE_SER"/>
    <property type="match status" value="1"/>
</dbReference>
<proteinExistence type="inferred from homology"/>
<dbReference type="InterPro" id="IPR036852">
    <property type="entry name" value="Peptidase_S8/S53_dom_sf"/>
</dbReference>
<dbReference type="PROSITE" id="PS51892">
    <property type="entry name" value="SUBTILASE"/>
    <property type="match status" value="1"/>
</dbReference>
<dbReference type="EMBL" id="NOII01000001">
    <property type="protein sequence ID" value="OYD59024.1"/>
    <property type="molecule type" value="Genomic_DNA"/>
</dbReference>
<evidence type="ECO:0000256" key="7">
    <source>
        <dbReference type="SAM" id="MobiDB-lite"/>
    </source>
</evidence>
<keyword evidence="4 5" id="KW-0720">Serine protease</keyword>
<dbReference type="InterPro" id="IPR023827">
    <property type="entry name" value="Peptidase_S8_Asp-AS"/>
</dbReference>
<dbReference type="InterPro" id="IPR022398">
    <property type="entry name" value="Peptidase_S8_His-AS"/>
</dbReference>
<dbReference type="InterPro" id="IPR050131">
    <property type="entry name" value="Peptidase_S8_subtilisin-like"/>
</dbReference>
<dbReference type="SUPFAM" id="SSF52743">
    <property type="entry name" value="Subtilisin-like"/>
    <property type="match status" value="1"/>
</dbReference>
<keyword evidence="2 5" id="KW-0645">Protease</keyword>
<name>A0A235FDM5_9BACL</name>
<evidence type="ECO:0000256" key="4">
    <source>
        <dbReference type="ARBA" id="ARBA00022825"/>
    </source>
</evidence>
<feature type="domain" description="Fervidolysin-like N-terminal prodomain" evidence="9">
    <location>
        <begin position="14"/>
        <end position="74"/>
    </location>
</feature>
<organism evidence="10 11">
    <name type="scientific">Fictibacillus aquaticus</name>
    <dbReference type="NCBI Taxonomy" id="2021314"/>
    <lineage>
        <taxon>Bacteria</taxon>
        <taxon>Bacillati</taxon>
        <taxon>Bacillota</taxon>
        <taxon>Bacilli</taxon>
        <taxon>Bacillales</taxon>
        <taxon>Fictibacillaceae</taxon>
        <taxon>Fictibacillus</taxon>
    </lineage>
</organism>
<protein>
    <submittedName>
        <fullName evidence="10">Uncharacterized protein</fullName>
    </submittedName>
</protein>
<feature type="active site" description="Charge relay system" evidence="5">
    <location>
        <position position="128"/>
    </location>
</feature>
<feature type="active site" description="Charge relay system" evidence="5">
    <location>
        <position position="160"/>
    </location>
</feature>
<dbReference type="GO" id="GO:0004252">
    <property type="term" value="F:serine-type endopeptidase activity"/>
    <property type="evidence" value="ECO:0007669"/>
    <property type="project" value="UniProtKB-UniRule"/>
</dbReference>
<feature type="domain" description="Peptidase S8/S53" evidence="8">
    <location>
        <begin position="123"/>
        <end position="349"/>
    </location>
</feature>
<keyword evidence="3 5" id="KW-0378">Hydrolase</keyword>
<evidence type="ECO:0000259" key="8">
    <source>
        <dbReference type="Pfam" id="PF00082"/>
    </source>
</evidence>
<feature type="compositionally biased region" description="Low complexity" evidence="7">
    <location>
        <begin position="383"/>
        <end position="398"/>
    </location>
</feature>
<evidence type="ECO:0000256" key="2">
    <source>
        <dbReference type="ARBA" id="ARBA00022670"/>
    </source>
</evidence>
<feature type="region of interest" description="Disordered" evidence="7">
    <location>
        <begin position="383"/>
        <end position="412"/>
    </location>
</feature>
<dbReference type="GO" id="GO:0005576">
    <property type="term" value="C:extracellular region"/>
    <property type="evidence" value="ECO:0007669"/>
    <property type="project" value="UniProtKB-SubCell"/>
</dbReference>
<evidence type="ECO:0000259" key="9">
    <source>
        <dbReference type="Pfam" id="PF22148"/>
    </source>
</evidence>
<dbReference type="PROSITE" id="PS00136">
    <property type="entry name" value="SUBTILASE_ASP"/>
    <property type="match status" value="1"/>
</dbReference>
<evidence type="ECO:0000313" key="11">
    <source>
        <dbReference type="Proteomes" id="UP000215059"/>
    </source>
</evidence>
<dbReference type="Gene3D" id="3.40.50.200">
    <property type="entry name" value="Peptidase S8/S53 domain"/>
    <property type="match status" value="1"/>
</dbReference>
<dbReference type="GO" id="GO:0006508">
    <property type="term" value="P:proteolysis"/>
    <property type="evidence" value="ECO:0007669"/>
    <property type="project" value="UniProtKB-KW"/>
</dbReference>
<dbReference type="OrthoDB" id="9798386at2"/>
<evidence type="ECO:0000256" key="1">
    <source>
        <dbReference type="ARBA" id="ARBA00011073"/>
    </source>
</evidence>
<dbReference type="PROSITE" id="PS00137">
    <property type="entry name" value="SUBTILASE_HIS"/>
    <property type="match status" value="1"/>
</dbReference>
<dbReference type="InterPro" id="IPR054399">
    <property type="entry name" value="Fervidolysin-like_N_prodom"/>
</dbReference>
<feature type="active site" description="Charge relay system" evidence="5">
    <location>
        <position position="316"/>
    </location>
</feature>